<keyword evidence="5" id="KW-1185">Reference proteome</keyword>
<evidence type="ECO:0000313" key="2">
    <source>
        <dbReference type="EMBL" id="GEP07667.1"/>
    </source>
</evidence>
<feature type="signal peptide" evidence="1">
    <location>
        <begin position="1"/>
        <end position="25"/>
    </location>
</feature>
<sequence>MNKIWFGCAGTAAVLAALIVAPGQAAPQAPAAAPIGAEIARAAKPTQVAVQEVVQPATVQLPSREMSARAVRVVYPSPYAAQR</sequence>
<reference evidence="5" key="2">
    <citation type="journal article" date="2019" name="Int. J. Syst. Evol. Microbiol.">
        <title>The Global Catalogue of Microorganisms (GCM) 10K type strain sequencing project: providing services to taxonomists for standard genome sequencing and annotation.</title>
        <authorList>
            <consortium name="The Broad Institute Genomics Platform"/>
            <consortium name="The Broad Institute Genome Sequencing Center for Infectious Disease"/>
            <person name="Wu L."/>
            <person name="Ma J."/>
        </authorList>
    </citation>
    <scope>NUCLEOTIDE SEQUENCE [LARGE SCALE GENOMIC DNA]</scope>
    <source>
        <strain evidence="5">NBRC 107715</strain>
    </source>
</reference>
<reference evidence="3" key="1">
    <citation type="journal article" date="2014" name="Int. J. Syst. Evol. Microbiol.">
        <title>Complete genome of a new Firmicutes species belonging to the dominant human colonic microbiota ('Ruminococcus bicirculans') reveals two chromosomes and a selective capacity to utilize plant glucans.</title>
        <authorList>
            <consortium name="NISC Comparative Sequencing Program"/>
            <person name="Wegmann U."/>
            <person name="Louis P."/>
            <person name="Goesmann A."/>
            <person name="Henrissat B."/>
            <person name="Duncan S.H."/>
            <person name="Flint H.J."/>
        </authorList>
    </citation>
    <scope>NUCLEOTIDE SEQUENCE</scope>
    <source>
        <strain evidence="3">NBRC 107715</strain>
    </source>
</reference>
<gene>
    <name evidence="3" type="ORF">GCM10007888_43790</name>
    <name evidence="2" type="ORF">MOX02_57050</name>
</gene>
<dbReference type="Proteomes" id="UP000321960">
    <property type="component" value="Unassembled WGS sequence"/>
</dbReference>
<dbReference type="OrthoDB" id="9902080at2"/>
<reference evidence="3" key="4">
    <citation type="submission" date="2023-01" db="EMBL/GenBank/DDBJ databases">
        <title>Draft genome sequence of Methylobacterium oxalidis strain NBRC 107715.</title>
        <authorList>
            <person name="Sun Q."/>
            <person name="Mori K."/>
        </authorList>
    </citation>
    <scope>NUCLEOTIDE SEQUENCE</scope>
    <source>
        <strain evidence="3">NBRC 107715</strain>
    </source>
</reference>
<name>A0A512JCN2_9HYPH</name>
<dbReference type="EMBL" id="BJZU01000172">
    <property type="protein sequence ID" value="GEP07667.1"/>
    <property type="molecule type" value="Genomic_DNA"/>
</dbReference>
<dbReference type="AlphaFoldDB" id="A0A512JCN2"/>
<evidence type="ECO:0000313" key="3">
    <source>
        <dbReference type="EMBL" id="GLS65997.1"/>
    </source>
</evidence>
<evidence type="ECO:0000256" key="1">
    <source>
        <dbReference type="SAM" id="SignalP"/>
    </source>
</evidence>
<protein>
    <submittedName>
        <fullName evidence="2">Uncharacterized protein</fullName>
    </submittedName>
</protein>
<feature type="chain" id="PRO_5022171397" evidence="1">
    <location>
        <begin position="26"/>
        <end position="83"/>
    </location>
</feature>
<proteinExistence type="predicted"/>
<accession>A0A512JCN2</accession>
<dbReference type="Proteomes" id="UP001156856">
    <property type="component" value="Unassembled WGS sequence"/>
</dbReference>
<evidence type="ECO:0000313" key="5">
    <source>
        <dbReference type="Proteomes" id="UP001156856"/>
    </source>
</evidence>
<keyword evidence="1" id="KW-0732">Signal</keyword>
<reference evidence="2 4" key="3">
    <citation type="submission" date="2019-07" db="EMBL/GenBank/DDBJ databases">
        <title>Whole genome shotgun sequence of Methylobacterium oxalidis NBRC 107715.</title>
        <authorList>
            <person name="Hosoyama A."/>
            <person name="Uohara A."/>
            <person name="Ohji S."/>
            <person name="Ichikawa N."/>
        </authorList>
    </citation>
    <scope>NUCLEOTIDE SEQUENCE [LARGE SCALE GENOMIC DNA]</scope>
    <source>
        <strain evidence="2 4">NBRC 107715</strain>
    </source>
</reference>
<organism evidence="2 4">
    <name type="scientific">Methylobacterium oxalidis</name>
    <dbReference type="NCBI Taxonomy" id="944322"/>
    <lineage>
        <taxon>Bacteria</taxon>
        <taxon>Pseudomonadati</taxon>
        <taxon>Pseudomonadota</taxon>
        <taxon>Alphaproteobacteria</taxon>
        <taxon>Hyphomicrobiales</taxon>
        <taxon>Methylobacteriaceae</taxon>
        <taxon>Methylobacterium</taxon>
    </lineage>
</organism>
<comment type="caution">
    <text evidence="2">The sequence shown here is derived from an EMBL/GenBank/DDBJ whole genome shotgun (WGS) entry which is preliminary data.</text>
</comment>
<dbReference type="EMBL" id="BSPK01000086">
    <property type="protein sequence ID" value="GLS65997.1"/>
    <property type="molecule type" value="Genomic_DNA"/>
</dbReference>
<dbReference type="RefSeq" id="WP_147029092.1">
    <property type="nucleotide sequence ID" value="NZ_BJZU01000172.1"/>
</dbReference>
<evidence type="ECO:0000313" key="4">
    <source>
        <dbReference type="Proteomes" id="UP000321960"/>
    </source>
</evidence>